<proteinExistence type="predicted"/>
<dbReference type="EMBL" id="KQ030720">
    <property type="protein sequence ID" value="KJZ69391.1"/>
    <property type="molecule type" value="Genomic_DNA"/>
</dbReference>
<feature type="chain" id="PRO_5002525704" description="NACHT-NTPase and P-loop NTPases N-terminal domain-containing protein" evidence="1">
    <location>
        <begin position="17"/>
        <end position="290"/>
    </location>
</feature>
<evidence type="ECO:0000313" key="2">
    <source>
        <dbReference type="EMBL" id="KJZ69391.1"/>
    </source>
</evidence>
<name>A0A0F7ZFM3_9HYPO</name>
<gene>
    <name evidence="2" type="ORF">HIM_11207</name>
</gene>
<protein>
    <recommendedName>
        <fullName evidence="4">NACHT-NTPase and P-loop NTPases N-terminal domain-containing protein</fullName>
    </recommendedName>
</protein>
<keyword evidence="1" id="KW-0732">Signal</keyword>
<dbReference type="Proteomes" id="UP000054481">
    <property type="component" value="Unassembled WGS sequence"/>
</dbReference>
<feature type="signal peptide" evidence="1">
    <location>
        <begin position="1"/>
        <end position="16"/>
    </location>
</feature>
<evidence type="ECO:0000256" key="1">
    <source>
        <dbReference type="SAM" id="SignalP"/>
    </source>
</evidence>
<evidence type="ECO:0008006" key="4">
    <source>
        <dbReference type="Google" id="ProtNLM"/>
    </source>
</evidence>
<reference evidence="2 3" key="1">
    <citation type="journal article" date="2014" name="Genome Biol. Evol.">
        <title>Comparative genomics and transcriptomics analyses reveal divergent lifestyle features of nematode endoparasitic fungus Hirsutella minnesotensis.</title>
        <authorList>
            <person name="Lai Y."/>
            <person name="Liu K."/>
            <person name="Zhang X."/>
            <person name="Zhang X."/>
            <person name="Li K."/>
            <person name="Wang N."/>
            <person name="Shu C."/>
            <person name="Wu Y."/>
            <person name="Wang C."/>
            <person name="Bushley K.E."/>
            <person name="Xiang M."/>
            <person name="Liu X."/>
        </authorList>
    </citation>
    <scope>NUCLEOTIDE SEQUENCE [LARGE SCALE GENOMIC DNA]</scope>
    <source>
        <strain evidence="2 3">3608</strain>
    </source>
</reference>
<dbReference type="AlphaFoldDB" id="A0A0F7ZFM3"/>
<sequence length="290" mass="32246">MSVKTVLTLFLGLAAASVPYYRQEYSQSNNERIISYTLAVCHDGNTHFKCDAEDYSHCKPNFRDDLQAQCKVMKDKIKRVQEQQGNFWKKHLFATESLDSHNGPYSRILHLRCCEDKEAADAEAQMTTLQTTLNAVDIFQKDAKTQLKELLDPNIGANPVERVATVAKRLQTGITKLRSGIKLTKSFAEEIQKDLKGHEVLQGGAEELAKVLTDADDALKPVQHVTQVVKQTAKTLDVVNRKDIQGAIDEAVDMAGELVGMAEDLPDFFGGMFDKLGDKAKAYLKAKKGV</sequence>
<keyword evidence="3" id="KW-1185">Reference proteome</keyword>
<accession>A0A0F7ZFM3</accession>
<evidence type="ECO:0000313" key="3">
    <source>
        <dbReference type="Proteomes" id="UP000054481"/>
    </source>
</evidence>
<organism evidence="2 3">
    <name type="scientific">Hirsutella minnesotensis 3608</name>
    <dbReference type="NCBI Taxonomy" id="1043627"/>
    <lineage>
        <taxon>Eukaryota</taxon>
        <taxon>Fungi</taxon>
        <taxon>Dikarya</taxon>
        <taxon>Ascomycota</taxon>
        <taxon>Pezizomycotina</taxon>
        <taxon>Sordariomycetes</taxon>
        <taxon>Hypocreomycetidae</taxon>
        <taxon>Hypocreales</taxon>
        <taxon>Ophiocordycipitaceae</taxon>
        <taxon>Hirsutella</taxon>
    </lineage>
</organism>